<evidence type="ECO:0000313" key="2">
    <source>
        <dbReference type="Proteomes" id="UP001221757"/>
    </source>
</evidence>
<reference evidence="1" key="1">
    <citation type="submission" date="2023-03" db="EMBL/GenBank/DDBJ databases">
        <title>Massive genome expansion in bonnet fungi (Mycena s.s.) driven by repeated elements and novel gene families across ecological guilds.</title>
        <authorList>
            <consortium name="Lawrence Berkeley National Laboratory"/>
            <person name="Harder C.B."/>
            <person name="Miyauchi S."/>
            <person name="Viragh M."/>
            <person name="Kuo A."/>
            <person name="Thoen E."/>
            <person name="Andreopoulos B."/>
            <person name="Lu D."/>
            <person name="Skrede I."/>
            <person name="Drula E."/>
            <person name="Henrissat B."/>
            <person name="Morin E."/>
            <person name="Kohler A."/>
            <person name="Barry K."/>
            <person name="LaButti K."/>
            <person name="Morin E."/>
            <person name="Salamov A."/>
            <person name="Lipzen A."/>
            <person name="Mereny Z."/>
            <person name="Hegedus B."/>
            <person name="Baldrian P."/>
            <person name="Stursova M."/>
            <person name="Weitz H."/>
            <person name="Taylor A."/>
            <person name="Grigoriev I.V."/>
            <person name="Nagy L.G."/>
            <person name="Martin F."/>
            <person name="Kauserud H."/>
        </authorList>
    </citation>
    <scope>NUCLEOTIDE SEQUENCE</scope>
    <source>
        <strain evidence="1">CBHHK067</strain>
    </source>
</reference>
<sequence>MTQAYPLNSGPTQRCIAVPGLRSNVTDVPEFNSKILAMKNLDYTVINAQDVLEAAQLYRMVPDLVKMVIVNDEVLFACWKDTSQCRRTAQNPSGIPIYKMFSFYFWLFLNHPLGAKWVLLPKPYALEPGANKNIAYLGYSIEHASAFVPVALQLNQAWILAKQLAYLSPSKSLPWTTVDYNVTVTFTGIYYALGAGLGDGEAVAPPGLQVPAVYEKDVFMHRLAQSKVLIGVGNPVVSLTLWDGALCLGVLFLNLLNQWDENDPDDSSKWHGQHMFVPMLGKPYVYNVRQGNHAGFVQAIGEAISHPIGLFVPERMHISAVKQRLEEIVNHNWEIEERRQVKWCHKPCSLSV</sequence>
<dbReference type="Proteomes" id="UP001221757">
    <property type="component" value="Unassembled WGS sequence"/>
</dbReference>
<protein>
    <submittedName>
        <fullName evidence="1">Uncharacterized protein</fullName>
    </submittedName>
</protein>
<keyword evidence="2" id="KW-1185">Reference proteome</keyword>
<evidence type="ECO:0000313" key="1">
    <source>
        <dbReference type="EMBL" id="KAJ7698993.1"/>
    </source>
</evidence>
<comment type="caution">
    <text evidence="1">The sequence shown here is derived from an EMBL/GenBank/DDBJ whole genome shotgun (WGS) entry which is preliminary data.</text>
</comment>
<organism evidence="1 2">
    <name type="scientific">Mycena rosella</name>
    <name type="common">Pink bonnet</name>
    <name type="synonym">Agaricus rosellus</name>
    <dbReference type="NCBI Taxonomy" id="1033263"/>
    <lineage>
        <taxon>Eukaryota</taxon>
        <taxon>Fungi</taxon>
        <taxon>Dikarya</taxon>
        <taxon>Basidiomycota</taxon>
        <taxon>Agaricomycotina</taxon>
        <taxon>Agaricomycetes</taxon>
        <taxon>Agaricomycetidae</taxon>
        <taxon>Agaricales</taxon>
        <taxon>Marasmiineae</taxon>
        <taxon>Mycenaceae</taxon>
        <taxon>Mycena</taxon>
    </lineage>
</organism>
<dbReference type="AlphaFoldDB" id="A0AAD7GQ17"/>
<dbReference type="EMBL" id="JARKIE010000024">
    <property type="protein sequence ID" value="KAJ7698993.1"/>
    <property type="molecule type" value="Genomic_DNA"/>
</dbReference>
<proteinExistence type="predicted"/>
<name>A0AAD7GQ17_MYCRO</name>
<accession>A0AAD7GQ17</accession>
<gene>
    <name evidence="1" type="ORF">B0H17DRAFT_926941</name>
</gene>